<dbReference type="PANTHER" id="PTHR30238:SF4">
    <property type="entry name" value="SLL1022 PROTEIN"/>
    <property type="match status" value="1"/>
</dbReference>
<evidence type="ECO:0000313" key="6">
    <source>
        <dbReference type="EMBL" id="AWL08696.1"/>
    </source>
</evidence>
<gene>
    <name evidence="6" type="ORF">HME7025_00826</name>
</gene>
<dbReference type="Proteomes" id="UP000245468">
    <property type="component" value="Chromosome"/>
</dbReference>
<evidence type="ECO:0000256" key="3">
    <source>
        <dbReference type="ARBA" id="ARBA00022692"/>
    </source>
</evidence>
<evidence type="ECO:0000256" key="5">
    <source>
        <dbReference type="ARBA" id="ARBA00023136"/>
    </source>
</evidence>
<keyword evidence="4" id="KW-1133">Transmembrane helix</keyword>
<keyword evidence="3" id="KW-0812">Transmembrane</keyword>
<sequence>MDHLFSINGLLSLLTLTFLEVVLGIDNIIFISLTAHKLPEDQQAKARNLGLILAMGFRVMLLLGLSYLISLQKPFWHFSSDWLSVAPTGQALILFVGGLFLLYKATNEIFQKLEGEEHHADGKPKSVKAKFAQVVTQIALIDLVFSIDSVLTAIGLTNEIVIMITAVIISIFIMMGFSGPVGRFVNQHPSLQVLGLSFLIMIGFMLIAEASHDSEFVILGNSIGQIPKGYLYFAIAFSLFVEFINIKMRKKSTKAVEIRDVKNEAGEKGII</sequence>
<evidence type="ECO:0000313" key="7">
    <source>
        <dbReference type="Proteomes" id="UP000245468"/>
    </source>
</evidence>
<name>A0A2S2DTJ5_9BACT</name>
<dbReference type="RefSeq" id="WP_109322430.1">
    <property type="nucleotide sequence ID" value="NZ_CP029346.1"/>
</dbReference>
<organism evidence="6 7">
    <name type="scientific">Aquirufa nivalisilvae</name>
    <dbReference type="NCBI Taxonomy" id="2516557"/>
    <lineage>
        <taxon>Bacteria</taxon>
        <taxon>Pseudomonadati</taxon>
        <taxon>Bacteroidota</taxon>
        <taxon>Cytophagia</taxon>
        <taxon>Cytophagales</taxon>
        <taxon>Flectobacillaceae</taxon>
        <taxon>Aquirufa</taxon>
    </lineage>
</organism>
<dbReference type="InterPro" id="IPR005496">
    <property type="entry name" value="Integral_membrane_TerC"/>
</dbReference>
<proteinExistence type="inferred from homology"/>
<comment type="similarity">
    <text evidence="2">Belongs to the TerC family.</text>
</comment>
<dbReference type="EMBL" id="CP029346">
    <property type="protein sequence ID" value="AWL08696.1"/>
    <property type="molecule type" value="Genomic_DNA"/>
</dbReference>
<keyword evidence="5" id="KW-0472">Membrane</keyword>
<dbReference type="OrthoDB" id="9805314at2"/>
<protein>
    <submittedName>
        <fullName evidence="6">UPF0053 inner membrane protein YgdQ</fullName>
    </submittedName>
</protein>
<evidence type="ECO:0000256" key="2">
    <source>
        <dbReference type="ARBA" id="ARBA00007511"/>
    </source>
</evidence>
<evidence type="ECO:0000256" key="1">
    <source>
        <dbReference type="ARBA" id="ARBA00004141"/>
    </source>
</evidence>
<keyword evidence="7" id="KW-1185">Reference proteome</keyword>
<accession>A0A2S2DTJ5</accession>
<dbReference type="PANTHER" id="PTHR30238">
    <property type="entry name" value="MEMBRANE BOUND PREDICTED REDOX MODULATOR"/>
    <property type="match status" value="1"/>
</dbReference>
<dbReference type="Pfam" id="PF03741">
    <property type="entry name" value="TerC"/>
    <property type="match status" value="1"/>
</dbReference>
<dbReference type="AlphaFoldDB" id="A0A2S2DTJ5"/>
<reference evidence="7" key="1">
    <citation type="submission" date="2018-05" db="EMBL/GenBank/DDBJ databases">
        <title>Pseudarcicella sp. HME7025 Genome sequencing and assembly.</title>
        <authorList>
            <person name="Kim H."/>
            <person name="Kang H."/>
            <person name="Joh K."/>
        </authorList>
    </citation>
    <scope>NUCLEOTIDE SEQUENCE [LARGE SCALE GENOMIC DNA]</scope>
    <source>
        <strain evidence="7">HME7025</strain>
    </source>
</reference>
<evidence type="ECO:0000256" key="4">
    <source>
        <dbReference type="ARBA" id="ARBA00022989"/>
    </source>
</evidence>
<dbReference type="KEGG" id="psez:HME7025_00826"/>
<comment type="subcellular location">
    <subcellularLocation>
        <location evidence="1">Membrane</location>
        <topology evidence="1">Multi-pass membrane protein</topology>
    </subcellularLocation>
</comment>
<dbReference type="GO" id="GO:0016020">
    <property type="term" value="C:membrane"/>
    <property type="evidence" value="ECO:0007669"/>
    <property type="project" value="UniProtKB-SubCell"/>
</dbReference>